<feature type="region of interest" description="Disordered" evidence="1">
    <location>
        <begin position="1"/>
        <end position="23"/>
    </location>
</feature>
<evidence type="ECO:0000313" key="2">
    <source>
        <dbReference type="EMBL" id="PUZ64419.1"/>
    </source>
</evidence>
<organism evidence="2 3">
    <name type="scientific">Panicum hallii var. hallii</name>
    <dbReference type="NCBI Taxonomy" id="1504633"/>
    <lineage>
        <taxon>Eukaryota</taxon>
        <taxon>Viridiplantae</taxon>
        <taxon>Streptophyta</taxon>
        <taxon>Embryophyta</taxon>
        <taxon>Tracheophyta</taxon>
        <taxon>Spermatophyta</taxon>
        <taxon>Magnoliopsida</taxon>
        <taxon>Liliopsida</taxon>
        <taxon>Poales</taxon>
        <taxon>Poaceae</taxon>
        <taxon>PACMAD clade</taxon>
        <taxon>Panicoideae</taxon>
        <taxon>Panicodae</taxon>
        <taxon>Paniceae</taxon>
        <taxon>Panicinae</taxon>
        <taxon>Panicum</taxon>
        <taxon>Panicum sect. Panicum</taxon>
    </lineage>
</organism>
<sequence>MATEGAKKSGGPDHAFSRVPANPAARFGQRRRVLASRIFFALHARRHRLAVLSPSLSRRHRALHGGCLLPRPSSSAARISRRADAVPTGLTAKAPRWTPASSLQPLTHDTSAGTKMYSRQILGSSSTSSPVQMEMQFMAASDESLAVVITYLKANAVGLLDLFPPP</sequence>
<name>A0A2T7E9A9_9POAL</name>
<dbReference type="Proteomes" id="UP000244336">
    <property type="component" value="Chromosome 3"/>
</dbReference>
<keyword evidence="3" id="KW-1185">Reference proteome</keyword>
<reference evidence="2 3" key="1">
    <citation type="submission" date="2018-04" db="EMBL/GenBank/DDBJ databases">
        <title>WGS assembly of Panicum hallii var. hallii HAL2.</title>
        <authorList>
            <person name="Lovell J."/>
            <person name="Jenkins J."/>
            <person name="Lowry D."/>
            <person name="Mamidi S."/>
            <person name="Sreedasyam A."/>
            <person name="Weng X."/>
            <person name="Barry K."/>
            <person name="Bonette J."/>
            <person name="Campitelli B."/>
            <person name="Daum C."/>
            <person name="Gordon S."/>
            <person name="Gould B."/>
            <person name="Lipzen A."/>
            <person name="MacQueen A."/>
            <person name="Palacio-Mejia J."/>
            <person name="Plott C."/>
            <person name="Shakirov E."/>
            <person name="Shu S."/>
            <person name="Yoshinaga Y."/>
            <person name="Zane M."/>
            <person name="Rokhsar D."/>
            <person name="Grimwood J."/>
            <person name="Schmutz J."/>
            <person name="Juenger T."/>
        </authorList>
    </citation>
    <scope>NUCLEOTIDE SEQUENCE [LARGE SCALE GENOMIC DNA]</scope>
    <source>
        <strain evidence="3">cv. HAL2</strain>
    </source>
</reference>
<gene>
    <name evidence="2" type="ORF">GQ55_3G142400</name>
</gene>
<feature type="compositionally biased region" description="Basic and acidic residues" evidence="1">
    <location>
        <begin position="1"/>
        <end position="11"/>
    </location>
</feature>
<accession>A0A2T7E9A9</accession>
<evidence type="ECO:0000256" key="1">
    <source>
        <dbReference type="SAM" id="MobiDB-lite"/>
    </source>
</evidence>
<protein>
    <submittedName>
        <fullName evidence="2">Uncharacterized protein</fullName>
    </submittedName>
</protein>
<proteinExistence type="predicted"/>
<dbReference type="Gramene" id="PUZ64419">
    <property type="protein sequence ID" value="PUZ64419"/>
    <property type="gene ID" value="GQ55_3G142400"/>
</dbReference>
<dbReference type="EMBL" id="CM009751">
    <property type="protein sequence ID" value="PUZ64419.1"/>
    <property type="molecule type" value="Genomic_DNA"/>
</dbReference>
<evidence type="ECO:0000313" key="3">
    <source>
        <dbReference type="Proteomes" id="UP000244336"/>
    </source>
</evidence>
<dbReference type="AlphaFoldDB" id="A0A2T7E9A9"/>